<name>A0A5B9DL99_9HYPH</name>
<evidence type="ECO:0000256" key="4">
    <source>
        <dbReference type="ARBA" id="ARBA00022840"/>
    </source>
</evidence>
<dbReference type="AlphaFoldDB" id="A0A5B9DL99"/>
<evidence type="ECO:0000256" key="2">
    <source>
        <dbReference type="ARBA" id="ARBA00022448"/>
    </source>
</evidence>
<sequence>MSALDVKGLVVNRAGIPVVRGIDLVARAGEISVLLGSNGAGKTTLLEGISGVIPTSGGSVTLDGANVTRANAGFKARAGLAHVEQGRTVFAEMTTEENLQVALHPEARLDEAYGLFPELLQRRTIKSGMLSGGEQQMLVIARALVGRPKVIMIDEMSAGLAPVVVSRLMAAVRKLADTGVAVVLVEQFAALALAIGNRAYVLRRGQMVYEGECAELAKDSARLHHLYLGDAGDAAA</sequence>
<protein>
    <submittedName>
        <fullName evidence="6">ABC transporter ATP-binding protein</fullName>
    </submittedName>
</protein>
<keyword evidence="5" id="KW-0029">Amino-acid transport</keyword>
<dbReference type="InterPro" id="IPR017871">
    <property type="entry name" value="ABC_transporter-like_CS"/>
</dbReference>
<keyword evidence="2" id="KW-0813">Transport</keyword>
<dbReference type="InterPro" id="IPR003593">
    <property type="entry name" value="AAA+_ATPase"/>
</dbReference>
<proteinExistence type="inferred from homology"/>
<evidence type="ECO:0000256" key="3">
    <source>
        <dbReference type="ARBA" id="ARBA00022741"/>
    </source>
</evidence>
<evidence type="ECO:0000256" key="5">
    <source>
        <dbReference type="ARBA" id="ARBA00022970"/>
    </source>
</evidence>
<keyword evidence="4 6" id="KW-0067">ATP-binding</keyword>
<evidence type="ECO:0000256" key="1">
    <source>
        <dbReference type="ARBA" id="ARBA00005417"/>
    </source>
</evidence>
<dbReference type="KEGG" id="yti:FNA67_07415"/>
<organism evidence="6 7">
    <name type="scientific">Paradevosia tibetensis</name>
    <dbReference type="NCBI Taxonomy" id="1447062"/>
    <lineage>
        <taxon>Bacteria</taxon>
        <taxon>Pseudomonadati</taxon>
        <taxon>Pseudomonadota</taxon>
        <taxon>Alphaproteobacteria</taxon>
        <taxon>Hyphomicrobiales</taxon>
        <taxon>Devosiaceae</taxon>
        <taxon>Paradevosia</taxon>
    </lineage>
</organism>
<accession>A0A5B9DL99</accession>
<reference evidence="6 7" key="1">
    <citation type="journal article" date="2015" name="Int. J. Syst. Evol. Microbiol.">
        <title>Youhaiella tibetensis gen. nov., sp. nov., isolated from subsurface sediment.</title>
        <authorList>
            <person name="Wang Y.X."/>
            <person name="Huang F.Q."/>
            <person name="Nogi Y."/>
            <person name="Pang S.J."/>
            <person name="Wang P.K."/>
            <person name="Lv J."/>
        </authorList>
    </citation>
    <scope>NUCLEOTIDE SEQUENCE [LARGE SCALE GENOMIC DNA]</scope>
    <source>
        <strain evidence="7">fig4</strain>
    </source>
</reference>
<dbReference type="GO" id="GO:0005524">
    <property type="term" value="F:ATP binding"/>
    <property type="evidence" value="ECO:0007669"/>
    <property type="project" value="UniProtKB-KW"/>
</dbReference>
<dbReference type="SMART" id="SM00382">
    <property type="entry name" value="AAA"/>
    <property type="match status" value="1"/>
</dbReference>
<gene>
    <name evidence="6" type="ORF">FNA67_07415</name>
</gene>
<dbReference type="OrthoDB" id="9776369at2"/>
<dbReference type="GO" id="GO:0016887">
    <property type="term" value="F:ATP hydrolysis activity"/>
    <property type="evidence" value="ECO:0007669"/>
    <property type="project" value="InterPro"/>
</dbReference>
<dbReference type="SUPFAM" id="SSF52540">
    <property type="entry name" value="P-loop containing nucleoside triphosphate hydrolases"/>
    <property type="match status" value="1"/>
</dbReference>
<comment type="similarity">
    <text evidence="1">Belongs to the ABC transporter superfamily.</text>
</comment>
<dbReference type="PANTHER" id="PTHR43820">
    <property type="entry name" value="HIGH-AFFINITY BRANCHED-CHAIN AMINO ACID TRANSPORT ATP-BINDING PROTEIN LIVF"/>
    <property type="match status" value="1"/>
</dbReference>
<dbReference type="InterPro" id="IPR003439">
    <property type="entry name" value="ABC_transporter-like_ATP-bd"/>
</dbReference>
<keyword evidence="7" id="KW-1185">Reference proteome</keyword>
<dbReference type="GO" id="GO:0015658">
    <property type="term" value="F:branched-chain amino acid transmembrane transporter activity"/>
    <property type="evidence" value="ECO:0007669"/>
    <property type="project" value="TreeGrafter"/>
</dbReference>
<dbReference type="PROSITE" id="PS50893">
    <property type="entry name" value="ABC_TRANSPORTER_2"/>
    <property type="match status" value="1"/>
</dbReference>
<dbReference type="EMBL" id="CP041690">
    <property type="protein sequence ID" value="QEE20010.1"/>
    <property type="molecule type" value="Genomic_DNA"/>
</dbReference>
<dbReference type="RefSeq" id="WP_147655571.1">
    <property type="nucleotide sequence ID" value="NZ_BMFM01000001.1"/>
</dbReference>
<dbReference type="PROSITE" id="PS00211">
    <property type="entry name" value="ABC_TRANSPORTER_1"/>
    <property type="match status" value="1"/>
</dbReference>
<evidence type="ECO:0000313" key="7">
    <source>
        <dbReference type="Proteomes" id="UP000321062"/>
    </source>
</evidence>
<dbReference type="InterPro" id="IPR027417">
    <property type="entry name" value="P-loop_NTPase"/>
</dbReference>
<dbReference type="CDD" id="cd03224">
    <property type="entry name" value="ABC_TM1139_LivF_branched"/>
    <property type="match status" value="1"/>
</dbReference>
<dbReference type="Gene3D" id="3.40.50.300">
    <property type="entry name" value="P-loop containing nucleotide triphosphate hydrolases"/>
    <property type="match status" value="1"/>
</dbReference>
<dbReference type="Proteomes" id="UP000321062">
    <property type="component" value="Chromosome"/>
</dbReference>
<evidence type="ECO:0000313" key="6">
    <source>
        <dbReference type="EMBL" id="QEE20010.1"/>
    </source>
</evidence>
<dbReference type="PANTHER" id="PTHR43820:SF4">
    <property type="entry name" value="HIGH-AFFINITY BRANCHED-CHAIN AMINO ACID TRANSPORT ATP-BINDING PROTEIN LIVF"/>
    <property type="match status" value="1"/>
</dbReference>
<dbReference type="InterPro" id="IPR052156">
    <property type="entry name" value="BCAA_Transport_ATP-bd_LivF"/>
</dbReference>
<dbReference type="GO" id="GO:0015807">
    <property type="term" value="P:L-amino acid transport"/>
    <property type="evidence" value="ECO:0007669"/>
    <property type="project" value="TreeGrafter"/>
</dbReference>
<keyword evidence="3" id="KW-0547">Nucleotide-binding</keyword>
<dbReference type="Pfam" id="PF00005">
    <property type="entry name" value="ABC_tran"/>
    <property type="match status" value="1"/>
</dbReference>